<evidence type="ECO:0000256" key="2">
    <source>
        <dbReference type="SAM" id="MobiDB-lite"/>
    </source>
</evidence>
<dbReference type="InterPro" id="IPR004015">
    <property type="entry name" value="SKI-int_prot_SKIP_SNW-dom"/>
</dbReference>
<accession>A0A921Q0V7</accession>
<evidence type="ECO:0000313" key="5">
    <source>
        <dbReference type="Proteomes" id="UP000807115"/>
    </source>
</evidence>
<dbReference type="AlphaFoldDB" id="A0A921Q0V7"/>
<feature type="region of interest" description="Disordered" evidence="2">
    <location>
        <begin position="308"/>
        <end position="358"/>
    </location>
</feature>
<dbReference type="EMBL" id="CM027689">
    <property type="protein sequence ID" value="KAG0513464.1"/>
    <property type="molecule type" value="Genomic_DNA"/>
</dbReference>
<dbReference type="Pfam" id="PF02731">
    <property type="entry name" value="SKIP_SNW"/>
    <property type="match status" value="1"/>
</dbReference>
<dbReference type="Proteomes" id="UP000807115">
    <property type="component" value="Chromosome 10"/>
</dbReference>
<dbReference type="InterPro" id="IPR017862">
    <property type="entry name" value="SKI-int_prot_SKIP"/>
</dbReference>
<feature type="region of interest" description="Disordered" evidence="2">
    <location>
        <begin position="182"/>
        <end position="225"/>
    </location>
</feature>
<feature type="compositionally biased region" description="Low complexity" evidence="2">
    <location>
        <begin position="308"/>
        <end position="318"/>
    </location>
</feature>
<evidence type="ECO:0000256" key="1">
    <source>
        <dbReference type="ARBA" id="ARBA00010197"/>
    </source>
</evidence>
<proteinExistence type="inferred from homology"/>
<evidence type="ECO:0000259" key="3">
    <source>
        <dbReference type="Pfam" id="PF02731"/>
    </source>
</evidence>
<dbReference type="GO" id="GO:0005681">
    <property type="term" value="C:spliceosomal complex"/>
    <property type="evidence" value="ECO:0007669"/>
    <property type="project" value="InterPro"/>
</dbReference>
<gene>
    <name evidence="4" type="ORF">BDA96_10G104600</name>
</gene>
<comment type="caution">
    <text evidence="4">The sequence shown here is derived from an EMBL/GenBank/DDBJ whole genome shotgun (WGS) entry which is preliminary data.</text>
</comment>
<reference evidence="4" key="1">
    <citation type="journal article" date="2019" name="BMC Genomics">
        <title>A new reference genome for Sorghum bicolor reveals high levels of sequence similarity between sweet and grain genotypes: implications for the genetics of sugar metabolism.</title>
        <authorList>
            <person name="Cooper E.A."/>
            <person name="Brenton Z.W."/>
            <person name="Flinn B.S."/>
            <person name="Jenkins J."/>
            <person name="Shu S."/>
            <person name="Flowers D."/>
            <person name="Luo F."/>
            <person name="Wang Y."/>
            <person name="Xia P."/>
            <person name="Barry K."/>
            <person name="Daum C."/>
            <person name="Lipzen A."/>
            <person name="Yoshinaga Y."/>
            <person name="Schmutz J."/>
            <person name="Saski C."/>
            <person name="Vermerris W."/>
            <person name="Kresovich S."/>
        </authorList>
    </citation>
    <scope>NUCLEOTIDE SEQUENCE</scope>
</reference>
<feature type="domain" description="SKI-interacting protein SKIP SNW" evidence="3">
    <location>
        <begin position="157"/>
        <end position="300"/>
    </location>
</feature>
<feature type="region of interest" description="Disordered" evidence="2">
    <location>
        <begin position="454"/>
        <end position="474"/>
    </location>
</feature>
<sequence>MYGCDVATDPVTMLAAKPVPPYGRRAGLVPRRQEDFGAGGAFPEVHVAQYPLSMGLREAAPGSNDDGVLAVTFDVRGRVAFGAVVRQGENAAKIVYSSHADLVPRIAPAHDHHDAAADEDEDEVEATTARTRAALQAIIDARRSAVQPARSRDDPTLVKYRPARQSAAFNSGAEERIVRVEHAQEDPVLPPKHRRRRVPRPAGSPPVTVMHSPPRPVSRQDMSDWKIPPRVSDWKAAADDRRMQDVQVSDGFASLSEALYVAEQKAREAIQTRVQVVKELKMKAKEQQSQKLREIANRALMEMASDAAAAPPADAELSQQRIQRDMVREERRRHREYERRREAAASSGKKSRITRDRDRDVGERIALGMASTGGAGAGAGGELAYDERLFNQDAGMDSGFAADDQYNVYSGRLFAVQPAALSMLCRPNKHGDSGVCGGADEHIEKIARTGRLKPDKVFSGAPERPAVGERDRPVEFDMPEECGEADDPFVELDQYMAKVKEGKKH</sequence>
<feature type="compositionally biased region" description="Basic and acidic residues" evidence="2">
    <location>
        <begin position="322"/>
        <end position="343"/>
    </location>
</feature>
<dbReference type="PANTHER" id="PTHR12096">
    <property type="entry name" value="NUCLEAR PROTEIN SKIP-RELATED"/>
    <property type="match status" value="1"/>
</dbReference>
<comment type="similarity">
    <text evidence="1">Belongs to the SNW family.</text>
</comment>
<organism evidence="4 5">
    <name type="scientific">Sorghum bicolor</name>
    <name type="common">Sorghum</name>
    <name type="synonym">Sorghum vulgare</name>
    <dbReference type="NCBI Taxonomy" id="4558"/>
    <lineage>
        <taxon>Eukaryota</taxon>
        <taxon>Viridiplantae</taxon>
        <taxon>Streptophyta</taxon>
        <taxon>Embryophyta</taxon>
        <taxon>Tracheophyta</taxon>
        <taxon>Spermatophyta</taxon>
        <taxon>Magnoliopsida</taxon>
        <taxon>Liliopsida</taxon>
        <taxon>Poales</taxon>
        <taxon>Poaceae</taxon>
        <taxon>PACMAD clade</taxon>
        <taxon>Panicoideae</taxon>
        <taxon>Andropogonodae</taxon>
        <taxon>Andropogoneae</taxon>
        <taxon>Sorghinae</taxon>
        <taxon>Sorghum</taxon>
    </lineage>
</organism>
<dbReference type="GO" id="GO:0000398">
    <property type="term" value="P:mRNA splicing, via spliceosome"/>
    <property type="evidence" value="ECO:0007669"/>
    <property type="project" value="InterPro"/>
</dbReference>
<evidence type="ECO:0000313" key="4">
    <source>
        <dbReference type="EMBL" id="KAG0513464.1"/>
    </source>
</evidence>
<name>A0A921Q0V7_SORBI</name>
<reference evidence="4" key="2">
    <citation type="submission" date="2020-10" db="EMBL/GenBank/DDBJ databases">
        <authorList>
            <person name="Cooper E.A."/>
            <person name="Brenton Z.W."/>
            <person name="Flinn B.S."/>
            <person name="Jenkins J."/>
            <person name="Shu S."/>
            <person name="Flowers D."/>
            <person name="Luo F."/>
            <person name="Wang Y."/>
            <person name="Xia P."/>
            <person name="Barry K."/>
            <person name="Daum C."/>
            <person name="Lipzen A."/>
            <person name="Yoshinaga Y."/>
            <person name="Schmutz J."/>
            <person name="Saski C."/>
            <person name="Vermerris W."/>
            <person name="Kresovich S."/>
        </authorList>
    </citation>
    <scope>NUCLEOTIDE SEQUENCE</scope>
</reference>
<protein>
    <recommendedName>
        <fullName evidence="3">SKI-interacting protein SKIP SNW domain-containing protein</fullName>
    </recommendedName>
</protein>